<organism evidence="1 2">
    <name type="scientific">Protopolystoma xenopodis</name>
    <dbReference type="NCBI Taxonomy" id="117903"/>
    <lineage>
        <taxon>Eukaryota</taxon>
        <taxon>Metazoa</taxon>
        <taxon>Spiralia</taxon>
        <taxon>Lophotrochozoa</taxon>
        <taxon>Platyhelminthes</taxon>
        <taxon>Monogenea</taxon>
        <taxon>Polyopisthocotylea</taxon>
        <taxon>Polystomatidea</taxon>
        <taxon>Polystomatidae</taxon>
        <taxon>Protopolystoma</taxon>
    </lineage>
</organism>
<dbReference type="Proteomes" id="UP000784294">
    <property type="component" value="Unassembled WGS sequence"/>
</dbReference>
<protein>
    <submittedName>
        <fullName evidence="1">Uncharacterized protein</fullName>
    </submittedName>
</protein>
<sequence length="128" mass="13322">ASKSWLYVNGRPIICSPPIIACAAAVAALQPGSSCPTALSLAQAHAIHRQQQQKLALIGSSGSTSSSSGYSSLTSDATLSIHTSPVRNLTGSSGISLQLFMPVQEFCPFFLLLACDDALHCQTTFLLA</sequence>
<feature type="non-terminal residue" evidence="1">
    <location>
        <position position="1"/>
    </location>
</feature>
<comment type="caution">
    <text evidence="1">The sequence shown here is derived from an EMBL/GenBank/DDBJ whole genome shotgun (WGS) entry which is preliminary data.</text>
</comment>
<proteinExistence type="predicted"/>
<gene>
    <name evidence="1" type="ORF">PXEA_LOCUS19032</name>
</gene>
<evidence type="ECO:0000313" key="2">
    <source>
        <dbReference type="Proteomes" id="UP000784294"/>
    </source>
</evidence>
<keyword evidence="2" id="KW-1185">Reference proteome</keyword>
<accession>A0A3S5FEI6</accession>
<name>A0A3S5FEI6_9PLAT</name>
<dbReference type="AlphaFoldDB" id="A0A3S5FEI6"/>
<reference evidence="1" key="1">
    <citation type="submission" date="2018-11" db="EMBL/GenBank/DDBJ databases">
        <authorList>
            <consortium name="Pathogen Informatics"/>
        </authorList>
    </citation>
    <scope>NUCLEOTIDE SEQUENCE</scope>
</reference>
<dbReference type="EMBL" id="CAAALY010075007">
    <property type="protein sequence ID" value="VEL25592.1"/>
    <property type="molecule type" value="Genomic_DNA"/>
</dbReference>
<evidence type="ECO:0000313" key="1">
    <source>
        <dbReference type="EMBL" id="VEL25592.1"/>
    </source>
</evidence>